<accession>A0A7S6ZVQ3</accession>
<sequence>MTANAENRNGSGALEARFALICGSHAVARRVSSALHAHRVERMKTTIVGLITPHFLRVIDLANQAQTGITVDWHLRNEVANTVASLADQYNARELLSAYVTGLEAAAKDAGPGRKSYAALLETAASLAAREIDRLDSL</sequence>
<organism evidence="1 2">
    <name type="scientific">Novilysobacter avium</name>
    <dbReference type="NCBI Taxonomy" id="2781023"/>
    <lineage>
        <taxon>Bacteria</taxon>
        <taxon>Pseudomonadati</taxon>
        <taxon>Pseudomonadota</taxon>
        <taxon>Gammaproteobacteria</taxon>
        <taxon>Lysobacterales</taxon>
        <taxon>Lysobacteraceae</taxon>
        <taxon>Novilysobacter</taxon>
    </lineage>
</organism>
<reference evidence="1 2" key="1">
    <citation type="submission" date="2020-10" db="EMBL/GenBank/DDBJ databases">
        <title>complete genome sequencing of Lysobacter sp. H23M41.</title>
        <authorList>
            <person name="Bae J.-W."/>
            <person name="Lee S.-Y."/>
        </authorList>
    </citation>
    <scope>NUCLEOTIDE SEQUENCE [LARGE SCALE GENOMIC DNA]</scope>
    <source>
        <strain evidence="1 2">H23M41</strain>
    </source>
</reference>
<gene>
    <name evidence="1" type="ORF">INQ42_05505</name>
</gene>
<keyword evidence="2" id="KW-1185">Reference proteome</keyword>
<protein>
    <submittedName>
        <fullName evidence="1">Uncharacterized protein</fullName>
    </submittedName>
</protein>
<evidence type="ECO:0000313" key="2">
    <source>
        <dbReference type="Proteomes" id="UP000593932"/>
    </source>
</evidence>
<evidence type="ECO:0000313" key="1">
    <source>
        <dbReference type="EMBL" id="QOW23014.1"/>
    </source>
</evidence>
<name>A0A7S6ZVQ3_9GAMM</name>
<dbReference type="RefSeq" id="WP_194035492.1">
    <property type="nucleotide sequence ID" value="NZ_CP063657.1"/>
</dbReference>
<proteinExistence type="predicted"/>
<dbReference type="EMBL" id="CP063657">
    <property type="protein sequence ID" value="QOW23014.1"/>
    <property type="molecule type" value="Genomic_DNA"/>
</dbReference>
<dbReference type="Proteomes" id="UP000593932">
    <property type="component" value="Chromosome"/>
</dbReference>